<feature type="non-terminal residue" evidence="3">
    <location>
        <position position="1"/>
    </location>
</feature>
<evidence type="ECO:0000313" key="3">
    <source>
        <dbReference type="EMBL" id="EQD42992.1"/>
    </source>
</evidence>
<reference evidence="3" key="2">
    <citation type="journal article" date="2014" name="ISME J.">
        <title>Microbial stratification in low pH oxic and suboxic macroscopic growths along an acid mine drainage.</title>
        <authorList>
            <person name="Mendez-Garcia C."/>
            <person name="Mesa V."/>
            <person name="Sprenger R.R."/>
            <person name="Richter M."/>
            <person name="Diez M.S."/>
            <person name="Solano J."/>
            <person name="Bargiela R."/>
            <person name="Golyshina O.V."/>
            <person name="Manteca A."/>
            <person name="Ramos J.L."/>
            <person name="Gallego J.R."/>
            <person name="Llorente I."/>
            <person name="Martins Dos Santos V.A."/>
            <person name="Jensen O.N."/>
            <person name="Pelaez A.I."/>
            <person name="Sanchez J."/>
            <person name="Ferrer M."/>
        </authorList>
    </citation>
    <scope>NUCLEOTIDE SEQUENCE</scope>
</reference>
<dbReference type="InterPro" id="IPR028051">
    <property type="entry name" value="CheX-like_dom"/>
</dbReference>
<gene>
    <name evidence="3" type="ORF">B1A_15688</name>
</gene>
<accession>T0ZFA5</accession>
<evidence type="ECO:0000259" key="2">
    <source>
        <dbReference type="Pfam" id="PF13690"/>
    </source>
</evidence>
<dbReference type="InterPro" id="IPR028976">
    <property type="entry name" value="CheC-like_sf"/>
</dbReference>
<name>T0ZFA5_9ZZZZ</name>
<feature type="domain" description="Chemotaxis phosphatase CheX-like" evidence="2">
    <location>
        <begin position="3"/>
        <end position="95"/>
    </location>
</feature>
<comment type="caution">
    <text evidence="3">The sequence shown here is derived from an EMBL/GenBank/DDBJ whole genome shotgun (WGS) entry which is preliminary data.</text>
</comment>
<dbReference type="GO" id="GO:0006935">
    <property type="term" value="P:chemotaxis"/>
    <property type="evidence" value="ECO:0007669"/>
    <property type="project" value="UniProtKB-KW"/>
</dbReference>
<organism evidence="3">
    <name type="scientific">mine drainage metagenome</name>
    <dbReference type="NCBI Taxonomy" id="410659"/>
    <lineage>
        <taxon>unclassified sequences</taxon>
        <taxon>metagenomes</taxon>
        <taxon>ecological metagenomes</taxon>
    </lineage>
</organism>
<dbReference type="AlphaFoldDB" id="T0ZFA5"/>
<evidence type="ECO:0000256" key="1">
    <source>
        <dbReference type="ARBA" id="ARBA00022500"/>
    </source>
</evidence>
<dbReference type="Pfam" id="PF13690">
    <property type="entry name" value="CheX"/>
    <property type="match status" value="1"/>
</dbReference>
<dbReference type="EMBL" id="AUZX01011511">
    <property type="protein sequence ID" value="EQD42992.1"/>
    <property type="molecule type" value="Genomic_DNA"/>
</dbReference>
<proteinExistence type="predicted"/>
<sequence>HDYTGMINVSGKREGVVYFTAPRAMLTVLLMKMQESDFSHESMRDLVGEVANTISGNARRDFGHDFVISVPSVFAGEKPQIPQSPGARAFVIPIHWRSHSAKLVVSLT</sequence>
<dbReference type="Gene3D" id="3.40.1550.10">
    <property type="entry name" value="CheC-like"/>
    <property type="match status" value="1"/>
</dbReference>
<dbReference type="SUPFAM" id="SSF103039">
    <property type="entry name" value="CheC-like"/>
    <property type="match status" value="1"/>
</dbReference>
<protein>
    <recommendedName>
        <fullName evidence="2">Chemotaxis phosphatase CheX-like domain-containing protein</fullName>
    </recommendedName>
</protein>
<dbReference type="CDD" id="cd17906">
    <property type="entry name" value="CheX"/>
    <property type="match status" value="1"/>
</dbReference>
<reference evidence="3" key="1">
    <citation type="submission" date="2013-08" db="EMBL/GenBank/DDBJ databases">
        <authorList>
            <person name="Mendez C."/>
            <person name="Richter M."/>
            <person name="Ferrer M."/>
            <person name="Sanchez J."/>
        </authorList>
    </citation>
    <scope>NUCLEOTIDE SEQUENCE</scope>
</reference>
<keyword evidence="1" id="KW-0145">Chemotaxis</keyword>